<organism evidence="2 3">
    <name type="scientific">Nocardia yunnanensis</name>
    <dbReference type="NCBI Taxonomy" id="2382165"/>
    <lineage>
        <taxon>Bacteria</taxon>
        <taxon>Bacillati</taxon>
        <taxon>Actinomycetota</taxon>
        <taxon>Actinomycetes</taxon>
        <taxon>Mycobacteriales</taxon>
        <taxon>Nocardiaceae</taxon>
        <taxon>Nocardia</taxon>
    </lineage>
</organism>
<name>A0A386ZKR3_9NOCA</name>
<proteinExistence type="predicted"/>
<keyword evidence="1" id="KW-1133">Transmembrane helix</keyword>
<evidence type="ECO:0000256" key="1">
    <source>
        <dbReference type="SAM" id="Phobius"/>
    </source>
</evidence>
<dbReference type="AlphaFoldDB" id="A0A386ZKR3"/>
<evidence type="ECO:0000313" key="2">
    <source>
        <dbReference type="EMBL" id="AYF77219.1"/>
    </source>
</evidence>
<dbReference type="EMBL" id="CP032568">
    <property type="protein sequence ID" value="AYF77219.1"/>
    <property type="molecule type" value="Genomic_DNA"/>
</dbReference>
<dbReference type="Proteomes" id="UP000267164">
    <property type="component" value="Chromosome"/>
</dbReference>
<keyword evidence="1" id="KW-0472">Membrane</keyword>
<accession>A0A386ZKR3</accession>
<protein>
    <submittedName>
        <fullName evidence="2">Uncharacterized protein</fullName>
    </submittedName>
</protein>
<keyword evidence="3" id="KW-1185">Reference proteome</keyword>
<sequence>MRGVAASVGQTDRVSIDVTAIVLLALAGFLLGGAYSLFKNSRPVAIALGVCGVLAAVGAVLYMTK</sequence>
<keyword evidence="1" id="KW-0812">Transmembrane</keyword>
<gene>
    <name evidence="2" type="ORF">D7D52_29165</name>
</gene>
<feature type="transmembrane region" description="Helical" evidence="1">
    <location>
        <begin position="20"/>
        <end position="38"/>
    </location>
</feature>
<feature type="transmembrane region" description="Helical" evidence="1">
    <location>
        <begin position="44"/>
        <end position="63"/>
    </location>
</feature>
<reference evidence="2 3" key="1">
    <citation type="submission" date="2018-09" db="EMBL/GenBank/DDBJ databases">
        <title>Nocardia yunnanensis sp. nov., an actinomycete isolated from a soil sample.</title>
        <authorList>
            <person name="Zhang J."/>
        </authorList>
    </citation>
    <scope>NUCLEOTIDE SEQUENCE [LARGE SCALE GENOMIC DNA]</scope>
    <source>
        <strain evidence="2 3">CFHS0054</strain>
    </source>
</reference>
<evidence type="ECO:0000313" key="3">
    <source>
        <dbReference type="Proteomes" id="UP000267164"/>
    </source>
</evidence>
<dbReference type="KEGG" id="nyu:D7D52_29165"/>